<evidence type="ECO:0000313" key="2">
    <source>
        <dbReference type="Proteomes" id="UP000314294"/>
    </source>
</evidence>
<gene>
    <name evidence="1" type="ORF">EYF80_066967</name>
</gene>
<protein>
    <submittedName>
        <fullName evidence="1">Uncharacterized protein</fullName>
    </submittedName>
</protein>
<sequence>MAGAPWTRGAESRSIATEVKRLLRQHRGCAAALGEGLACLCKSQYYASRKRKEPSRLPRGTKQKVELWSISL</sequence>
<dbReference type="EMBL" id="SRLO01020513">
    <property type="protein sequence ID" value="TNN22917.1"/>
    <property type="molecule type" value="Genomic_DNA"/>
</dbReference>
<name>A0A4Z2E2F4_9TELE</name>
<organism evidence="1 2">
    <name type="scientific">Liparis tanakae</name>
    <name type="common">Tanaka's snailfish</name>
    <dbReference type="NCBI Taxonomy" id="230148"/>
    <lineage>
        <taxon>Eukaryota</taxon>
        <taxon>Metazoa</taxon>
        <taxon>Chordata</taxon>
        <taxon>Craniata</taxon>
        <taxon>Vertebrata</taxon>
        <taxon>Euteleostomi</taxon>
        <taxon>Actinopterygii</taxon>
        <taxon>Neopterygii</taxon>
        <taxon>Teleostei</taxon>
        <taxon>Neoteleostei</taxon>
        <taxon>Acanthomorphata</taxon>
        <taxon>Eupercaria</taxon>
        <taxon>Perciformes</taxon>
        <taxon>Cottioidei</taxon>
        <taxon>Cottales</taxon>
        <taxon>Liparidae</taxon>
        <taxon>Liparis</taxon>
    </lineage>
</organism>
<reference evidence="1 2" key="1">
    <citation type="submission" date="2019-03" db="EMBL/GenBank/DDBJ databases">
        <title>First draft genome of Liparis tanakae, snailfish: a comprehensive survey of snailfish specific genes.</title>
        <authorList>
            <person name="Kim W."/>
            <person name="Song I."/>
            <person name="Jeong J.-H."/>
            <person name="Kim D."/>
            <person name="Kim S."/>
            <person name="Ryu S."/>
            <person name="Song J.Y."/>
            <person name="Lee S.K."/>
        </authorList>
    </citation>
    <scope>NUCLEOTIDE SEQUENCE [LARGE SCALE GENOMIC DNA]</scope>
    <source>
        <tissue evidence="1">Muscle</tissue>
    </source>
</reference>
<dbReference type="Proteomes" id="UP000314294">
    <property type="component" value="Unassembled WGS sequence"/>
</dbReference>
<evidence type="ECO:0000313" key="1">
    <source>
        <dbReference type="EMBL" id="TNN22917.1"/>
    </source>
</evidence>
<proteinExistence type="predicted"/>
<keyword evidence="2" id="KW-1185">Reference proteome</keyword>
<accession>A0A4Z2E2F4</accession>
<comment type="caution">
    <text evidence="1">The sequence shown here is derived from an EMBL/GenBank/DDBJ whole genome shotgun (WGS) entry which is preliminary data.</text>
</comment>
<dbReference type="AlphaFoldDB" id="A0A4Z2E2F4"/>